<keyword evidence="1" id="KW-0472">Membrane</keyword>
<feature type="transmembrane region" description="Helical" evidence="1">
    <location>
        <begin position="55"/>
        <end position="72"/>
    </location>
</feature>
<evidence type="ECO:0000313" key="2">
    <source>
        <dbReference type="EMBL" id="MDC0747986.1"/>
    </source>
</evidence>
<gene>
    <name evidence="2" type="ORF">POL67_42040</name>
</gene>
<reference evidence="2 3" key="1">
    <citation type="submission" date="2022-11" db="EMBL/GenBank/DDBJ databases">
        <title>Minimal conservation of predation-associated metabolite biosynthetic gene clusters underscores biosynthetic potential of Myxococcota including descriptions for ten novel species: Archangium lansinium sp. nov., Myxococcus landrumus sp. nov., Nannocystis bai.</title>
        <authorList>
            <person name="Ahearne A."/>
            <person name="Stevens C."/>
            <person name="Dowd S."/>
        </authorList>
    </citation>
    <scope>NUCLEOTIDE SEQUENCE [LARGE SCALE GENOMIC DNA]</scope>
    <source>
        <strain evidence="2 3">RJM3</strain>
    </source>
</reference>
<comment type="caution">
    <text evidence="2">The sequence shown here is derived from an EMBL/GenBank/DDBJ whole genome shotgun (WGS) entry which is preliminary data.</text>
</comment>
<name>A0ABT5F4I3_9BACT</name>
<protein>
    <submittedName>
        <fullName evidence="2">Uncharacterized protein</fullName>
    </submittedName>
</protein>
<accession>A0ABT5F4I3</accession>
<organism evidence="2 3">
    <name type="scientific">Polyangium mundeleinium</name>
    <dbReference type="NCBI Taxonomy" id="2995306"/>
    <lineage>
        <taxon>Bacteria</taxon>
        <taxon>Pseudomonadati</taxon>
        <taxon>Myxococcota</taxon>
        <taxon>Polyangia</taxon>
        <taxon>Polyangiales</taxon>
        <taxon>Polyangiaceae</taxon>
        <taxon>Polyangium</taxon>
    </lineage>
</organism>
<feature type="transmembrane region" description="Helical" evidence="1">
    <location>
        <begin position="30"/>
        <end position="48"/>
    </location>
</feature>
<keyword evidence="1" id="KW-1133">Transmembrane helix</keyword>
<sequence>MTGWTIGYGGLLTALGIGGFVATGREHKTALIPAGVGAAALGLGLLARRGSSRKAALVGATAVAGLGLAGAARGLGKLPALLRGEPVERPAAVIAQSIMAGTSAAYLLAAVPSLLRD</sequence>
<feature type="transmembrane region" description="Helical" evidence="1">
    <location>
        <begin position="92"/>
        <end position="115"/>
    </location>
</feature>
<evidence type="ECO:0000313" key="3">
    <source>
        <dbReference type="Proteomes" id="UP001221411"/>
    </source>
</evidence>
<dbReference type="RefSeq" id="WP_271926739.1">
    <property type="nucleotide sequence ID" value="NZ_JAQNDO010000001.1"/>
</dbReference>
<evidence type="ECO:0000256" key="1">
    <source>
        <dbReference type="SAM" id="Phobius"/>
    </source>
</evidence>
<feature type="transmembrane region" description="Helical" evidence="1">
    <location>
        <begin position="7"/>
        <end position="24"/>
    </location>
</feature>
<dbReference type="Proteomes" id="UP001221411">
    <property type="component" value="Unassembled WGS sequence"/>
</dbReference>
<keyword evidence="1" id="KW-0812">Transmembrane</keyword>
<keyword evidence="3" id="KW-1185">Reference proteome</keyword>
<dbReference type="EMBL" id="JAQNDO010000001">
    <property type="protein sequence ID" value="MDC0747986.1"/>
    <property type="molecule type" value="Genomic_DNA"/>
</dbReference>
<proteinExistence type="predicted"/>